<dbReference type="InterPro" id="IPR050697">
    <property type="entry name" value="Adenylyl/Guanylyl_Cyclase_3/4"/>
</dbReference>
<dbReference type="CDD" id="cd07302">
    <property type="entry name" value="CHD"/>
    <property type="match status" value="1"/>
</dbReference>
<feature type="transmembrane region" description="Helical" evidence="1">
    <location>
        <begin position="146"/>
        <end position="162"/>
    </location>
</feature>
<keyword evidence="4" id="KW-1185">Reference proteome</keyword>
<dbReference type="PANTHER" id="PTHR43081">
    <property type="entry name" value="ADENYLATE CYCLASE, TERMINAL-DIFFERENTIATION SPECIFIC-RELATED"/>
    <property type="match status" value="1"/>
</dbReference>
<organism evidence="3 4">
    <name type="scientific">Mesorhizobium zhangyense</name>
    <dbReference type="NCBI Taxonomy" id="1776730"/>
    <lineage>
        <taxon>Bacteria</taxon>
        <taxon>Pseudomonadati</taxon>
        <taxon>Pseudomonadota</taxon>
        <taxon>Alphaproteobacteria</taxon>
        <taxon>Hyphomicrobiales</taxon>
        <taxon>Phyllobacteriaceae</taxon>
        <taxon>Mesorhizobium</taxon>
    </lineage>
</organism>
<reference evidence="3 4" key="1">
    <citation type="submission" date="2020-02" db="EMBL/GenBank/DDBJ databases">
        <title>Genome sequence of the type strain CGMCC 1.15528 of Mesorhizobium zhangyense.</title>
        <authorList>
            <person name="Gao J."/>
            <person name="Sun J."/>
        </authorList>
    </citation>
    <scope>NUCLEOTIDE SEQUENCE [LARGE SCALE GENOMIC DNA]</scope>
    <source>
        <strain evidence="3 4">CGMCC 1.15528</strain>
    </source>
</reference>
<dbReference type="Pfam" id="PF00211">
    <property type="entry name" value="Guanylate_cyc"/>
    <property type="match status" value="1"/>
</dbReference>
<comment type="caution">
    <text evidence="3">The sequence shown here is derived from an EMBL/GenBank/DDBJ whole genome shotgun (WGS) entry which is preliminary data.</text>
</comment>
<dbReference type="SUPFAM" id="SSF55073">
    <property type="entry name" value="Nucleotide cyclase"/>
    <property type="match status" value="1"/>
</dbReference>
<dbReference type="InterPro" id="IPR029787">
    <property type="entry name" value="Nucleotide_cyclase"/>
</dbReference>
<dbReference type="GO" id="GO:0004016">
    <property type="term" value="F:adenylate cyclase activity"/>
    <property type="evidence" value="ECO:0007669"/>
    <property type="project" value="UniProtKB-ARBA"/>
</dbReference>
<dbReference type="SMART" id="SM00044">
    <property type="entry name" value="CYCc"/>
    <property type="match status" value="1"/>
</dbReference>
<keyword evidence="1" id="KW-0472">Membrane</keyword>
<gene>
    <name evidence="3" type="ORF">G6N74_16885</name>
</gene>
<feature type="transmembrane region" description="Helical" evidence="1">
    <location>
        <begin position="167"/>
        <end position="185"/>
    </location>
</feature>
<dbReference type="GO" id="GO:0035556">
    <property type="term" value="P:intracellular signal transduction"/>
    <property type="evidence" value="ECO:0007669"/>
    <property type="project" value="InterPro"/>
</dbReference>
<protein>
    <submittedName>
        <fullName evidence="3">Adenylate/guanylate cyclase domain-containing protein</fullName>
    </submittedName>
</protein>
<evidence type="ECO:0000313" key="4">
    <source>
        <dbReference type="Proteomes" id="UP000481252"/>
    </source>
</evidence>
<dbReference type="EMBL" id="JAAKZG010000006">
    <property type="protein sequence ID" value="NGN42746.1"/>
    <property type="molecule type" value="Genomic_DNA"/>
</dbReference>
<dbReference type="Gene3D" id="3.30.70.1230">
    <property type="entry name" value="Nucleotide cyclase"/>
    <property type="match status" value="1"/>
</dbReference>
<dbReference type="InterPro" id="IPR001054">
    <property type="entry name" value="A/G_cyclase"/>
</dbReference>
<dbReference type="PROSITE" id="PS50125">
    <property type="entry name" value="GUANYLATE_CYCLASE_2"/>
    <property type="match status" value="1"/>
</dbReference>
<evidence type="ECO:0000256" key="1">
    <source>
        <dbReference type="SAM" id="Phobius"/>
    </source>
</evidence>
<dbReference type="Proteomes" id="UP000481252">
    <property type="component" value="Unassembled WGS sequence"/>
</dbReference>
<sequence>MTLLPSIDSQTEPKADVPTISLEAIQAATSLSKRRRFRLSAMLARAEREGARLQYWARSAALVAIALFFLAFAKWGAALAFTLSSLGLFYIIGLINYRLVKRRLSPPWLSAVIGTLDIVLLTFLIVGRNPFGTDIIPPAMHLREGTFAYLLIFVSLGALTLSPRLALWLGLSAALSWTGAIVWVISRPGTYIASKIRSDMELVDRLHFAQDPNYVDIIAQSANVVLILIVTGILAIVVSRSRRLADDYIAAERSRINLARHFSPNVVDELASADEPFGPVRRQEVAVVFADIVGFTNYSEDHPAEEVFELLRQFHRRMEQVVFDHGGTVDNYIGDCIMATFGVPRPTETDATRAMRCAWAMMNSMNEWNARRIAAGEEPIEVGIGCQYGPVVLGAVGSERNLSIAVVGDTCNVASRLQALCRELDAGICVGASLVKAVGREDGIDALSGLVDHGLVTLRGRDEPVNVWAIPRVGKA</sequence>
<evidence type="ECO:0000259" key="2">
    <source>
        <dbReference type="PROSITE" id="PS50125"/>
    </source>
</evidence>
<dbReference type="AlphaFoldDB" id="A0A7C9VAV3"/>
<name>A0A7C9VAV3_9HYPH</name>
<keyword evidence="1" id="KW-0812">Transmembrane</keyword>
<keyword evidence="1" id="KW-1133">Transmembrane helix</keyword>
<feature type="transmembrane region" description="Helical" evidence="1">
    <location>
        <begin position="55"/>
        <end position="72"/>
    </location>
</feature>
<feature type="transmembrane region" description="Helical" evidence="1">
    <location>
        <begin position="217"/>
        <end position="238"/>
    </location>
</feature>
<dbReference type="RefSeq" id="WP_165119101.1">
    <property type="nucleotide sequence ID" value="NZ_JAAKZG010000006.1"/>
</dbReference>
<feature type="transmembrane region" description="Helical" evidence="1">
    <location>
        <begin position="78"/>
        <end position="96"/>
    </location>
</feature>
<accession>A0A7C9VAV3</accession>
<evidence type="ECO:0000313" key="3">
    <source>
        <dbReference type="EMBL" id="NGN42746.1"/>
    </source>
</evidence>
<feature type="transmembrane region" description="Helical" evidence="1">
    <location>
        <begin position="108"/>
        <end position="126"/>
    </location>
</feature>
<dbReference type="GO" id="GO:0009190">
    <property type="term" value="P:cyclic nucleotide biosynthetic process"/>
    <property type="evidence" value="ECO:0007669"/>
    <property type="project" value="InterPro"/>
</dbReference>
<feature type="domain" description="Guanylate cyclase" evidence="2">
    <location>
        <begin position="286"/>
        <end position="418"/>
    </location>
</feature>
<proteinExistence type="predicted"/>
<dbReference type="PANTHER" id="PTHR43081:SF1">
    <property type="entry name" value="ADENYLATE CYCLASE, TERMINAL-DIFFERENTIATION SPECIFIC"/>
    <property type="match status" value="1"/>
</dbReference>